<evidence type="ECO:0000256" key="2">
    <source>
        <dbReference type="ARBA" id="ARBA00023015"/>
    </source>
</evidence>
<dbReference type="InterPro" id="IPR036390">
    <property type="entry name" value="WH_DNA-bd_sf"/>
</dbReference>
<evidence type="ECO:0000313" key="7">
    <source>
        <dbReference type="Proteomes" id="UP001519887"/>
    </source>
</evidence>
<dbReference type="EMBL" id="JAHZIK010001010">
    <property type="protein sequence ID" value="MBW7457926.1"/>
    <property type="molecule type" value="Genomic_DNA"/>
</dbReference>
<dbReference type="InterPro" id="IPR005119">
    <property type="entry name" value="LysR_subst-bd"/>
</dbReference>
<dbReference type="RefSeq" id="WP_210044664.1">
    <property type="nucleotide sequence ID" value="NZ_JBHLVU010000077.1"/>
</dbReference>
<evidence type="ECO:0000313" key="6">
    <source>
        <dbReference type="EMBL" id="MBW7457926.1"/>
    </source>
</evidence>
<dbReference type="PANTHER" id="PTHR30419:SF8">
    <property type="entry name" value="NITROGEN ASSIMILATION TRANSCRIPTIONAL ACTIVATOR-RELATED"/>
    <property type="match status" value="1"/>
</dbReference>
<feature type="domain" description="HTH lysR-type" evidence="5">
    <location>
        <begin position="1"/>
        <end position="58"/>
    </location>
</feature>
<keyword evidence="4" id="KW-0804">Transcription</keyword>
<dbReference type="InterPro" id="IPR000847">
    <property type="entry name" value="LysR_HTH_N"/>
</dbReference>
<dbReference type="Proteomes" id="UP001519887">
    <property type="component" value="Unassembled WGS sequence"/>
</dbReference>
<gene>
    <name evidence="6" type="ORF">K0U00_28185</name>
</gene>
<sequence length="303" mass="34241">MEIRHLQVVAEIVRQKSFTRAAETLHLTQPTISKTIKNLENELNVEVFVRDGKAIKLTDAGQAIMNYTGPILKLFDQLQSELHDLTYLNKGHISLGLPPMAGANFFPSVIKSFQETYPGIAIRMVEEGSVKVEESVASGELDVGVVLTPVDDELFESFPVIEEELRVIMHPSNALAGKQRVELAELAEERFILFNSDFALHNRIIAECRAVGYTPRIEYESTQWDFIGEMVAANLGIAMLPDTICRFFDKDKICSVPLVSPVIPWQLAMVWRREGYLSRAAREWILFTKDLFADSSLNRTNLR</sequence>
<dbReference type="CDD" id="cd08438">
    <property type="entry name" value="PBP2_CidR"/>
    <property type="match status" value="1"/>
</dbReference>
<evidence type="ECO:0000256" key="4">
    <source>
        <dbReference type="ARBA" id="ARBA00023163"/>
    </source>
</evidence>
<comment type="similarity">
    <text evidence="1">Belongs to the LysR transcriptional regulatory family.</text>
</comment>
<keyword evidence="3" id="KW-0238">DNA-binding</keyword>
<evidence type="ECO:0000256" key="1">
    <source>
        <dbReference type="ARBA" id="ARBA00009437"/>
    </source>
</evidence>
<keyword evidence="7" id="KW-1185">Reference proteome</keyword>
<keyword evidence="2" id="KW-0805">Transcription regulation</keyword>
<dbReference type="InterPro" id="IPR036388">
    <property type="entry name" value="WH-like_DNA-bd_sf"/>
</dbReference>
<dbReference type="PANTHER" id="PTHR30419">
    <property type="entry name" value="HTH-TYPE TRANSCRIPTIONAL REGULATOR YBHD"/>
    <property type="match status" value="1"/>
</dbReference>
<dbReference type="InterPro" id="IPR050950">
    <property type="entry name" value="HTH-type_LysR_regulators"/>
</dbReference>
<dbReference type="Gene3D" id="3.40.190.290">
    <property type="match status" value="1"/>
</dbReference>
<dbReference type="PRINTS" id="PR00039">
    <property type="entry name" value="HTHLYSR"/>
</dbReference>
<dbReference type="Pfam" id="PF03466">
    <property type="entry name" value="LysR_substrate"/>
    <property type="match status" value="1"/>
</dbReference>
<dbReference type="SUPFAM" id="SSF46785">
    <property type="entry name" value="Winged helix' DNA-binding domain"/>
    <property type="match status" value="1"/>
</dbReference>
<comment type="caution">
    <text evidence="6">The sequence shown here is derived from an EMBL/GenBank/DDBJ whole genome shotgun (WGS) entry which is preliminary data.</text>
</comment>
<proteinExistence type="inferred from homology"/>
<accession>A0ABS7CAL9</accession>
<protein>
    <submittedName>
        <fullName evidence="6">LysR family transcriptional regulator</fullName>
    </submittedName>
</protein>
<dbReference type="PROSITE" id="PS50931">
    <property type="entry name" value="HTH_LYSR"/>
    <property type="match status" value="1"/>
</dbReference>
<name>A0ABS7CAL9_9BACL</name>
<dbReference type="Gene3D" id="1.10.10.10">
    <property type="entry name" value="Winged helix-like DNA-binding domain superfamily/Winged helix DNA-binding domain"/>
    <property type="match status" value="1"/>
</dbReference>
<evidence type="ECO:0000259" key="5">
    <source>
        <dbReference type="PROSITE" id="PS50931"/>
    </source>
</evidence>
<dbReference type="Pfam" id="PF00126">
    <property type="entry name" value="HTH_1"/>
    <property type="match status" value="1"/>
</dbReference>
<reference evidence="6 7" key="1">
    <citation type="submission" date="2021-07" db="EMBL/GenBank/DDBJ databases">
        <title>Paenibacillus radiodurans sp. nov., isolated from the southeastern edge of Tengger Desert.</title>
        <authorList>
            <person name="Zhang G."/>
        </authorList>
    </citation>
    <scope>NUCLEOTIDE SEQUENCE [LARGE SCALE GENOMIC DNA]</scope>
    <source>
        <strain evidence="6 7">CCM 7311</strain>
    </source>
</reference>
<evidence type="ECO:0000256" key="3">
    <source>
        <dbReference type="ARBA" id="ARBA00023125"/>
    </source>
</evidence>
<dbReference type="SUPFAM" id="SSF53850">
    <property type="entry name" value="Periplasmic binding protein-like II"/>
    <property type="match status" value="1"/>
</dbReference>
<organism evidence="6 7">
    <name type="scientific">Paenibacillus sepulcri</name>
    <dbReference type="NCBI Taxonomy" id="359917"/>
    <lineage>
        <taxon>Bacteria</taxon>
        <taxon>Bacillati</taxon>
        <taxon>Bacillota</taxon>
        <taxon>Bacilli</taxon>
        <taxon>Bacillales</taxon>
        <taxon>Paenibacillaceae</taxon>
        <taxon>Paenibacillus</taxon>
    </lineage>
</organism>